<feature type="binding site" evidence="7">
    <location>
        <position position="24"/>
    </location>
    <ligand>
        <name>[4Fe-4S] cluster</name>
        <dbReference type="ChEBI" id="CHEBI:49883"/>
        <label>1</label>
    </ligand>
</feature>
<dbReference type="EMBL" id="WSRP01000016">
    <property type="protein sequence ID" value="MVX56802.1"/>
    <property type="molecule type" value="Genomic_DNA"/>
</dbReference>
<keyword evidence="8" id="KW-0472">Membrane</keyword>
<reference evidence="10 11" key="1">
    <citation type="submission" date="2019-12" db="EMBL/GenBank/DDBJ databases">
        <title>Microbes associate with the intestines of laboratory mice.</title>
        <authorList>
            <person name="Navarre W."/>
            <person name="Wong E."/>
        </authorList>
    </citation>
    <scope>NUCLEOTIDE SEQUENCE [LARGE SCALE GENOMIC DNA]</scope>
    <source>
        <strain evidence="10 11">NM82_D38</strain>
    </source>
</reference>
<feature type="binding site" evidence="7">
    <location>
        <position position="21"/>
    </location>
    <ligand>
        <name>[4Fe-4S] cluster</name>
        <dbReference type="ChEBI" id="CHEBI:49883"/>
        <label>1</label>
    </ligand>
</feature>
<evidence type="ECO:0000313" key="10">
    <source>
        <dbReference type="EMBL" id="MVX56802.1"/>
    </source>
</evidence>
<dbReference type="PIRSF" id="PIRSF036298">
    <property type="entry name" value="FDH_4Fe4S"/>
    <property type="match status" value="1"/>
</dbReference>
<feature type="binding site" evidence="7">
    <location>
        <position position="28"/>
    </location>
    <ligand>
        <name>[4Fe-4S] cluster</name>
        <dbReference type="ChEBI" id="CHEBI:49883"/>
        <label>2</label>
    </ligand>
</feature>
<feature type="binding site" evidence="7">
    <location>
        <position position="94"/>
    </location>
    <ligand>
        <name>[4Fe-4S] cluster</name>
        <dbReference type="ChEBI" id="CHEBI:49883"/>
        <label>3</label>
    </ligand>
</feature>
<dbReference type="Pfam" id="PF13247">
    <property type="entry name" value="Fer4_11"/>
    <property type="match status" value="1"/>
</dbReference>
<dbReference type="InterPro" id="IPR014603">
    <property type="entry name" value="Formate_DH_Fe-S_su"/>
</dbReference>
<dbReference type="PROSITE" id="PS51379">
    <property type="entry name" value="4FE4S_FER_2"/>
    <property type="match status" value="3"/>
</dbReference>
<feature type="binding site" evidence="7">
    <location>
        <position position="98"/>
    </location>
    <ligand>
        <name>[4Fe-4S] cluster</name>
        <dbReference type="ChEBI" id="CHEBI:49883"/>
        <label>4</label>
    </ligand>
</feature>
<feature type="binding site" evidence="7">
    <location>
        <position position="128"/>
    </location>
    <ligand>
        <name>[4Fe-4S] cluster</name>
        <dbReference type="ChEBI" id="CHEBI:49883"/>
        <label>3</label>
    </ligand>
</feature>
<keyword evidence="5 7" id="KW-0408">Iron</keyword>
<feature type="binding site" evidence="7">
    <location>
        <position position="18"/>
    </location>
    <ligand>
        <name>[4Fe-4S] cluster</name>
        <dbReference type="ChEBI" id="CHEBI:49883"/>
        <label>1</label>
    </ligand>
</feature>
<gene>
    <name evidence="10" type="ORF">E5987_06210</name>
</gene>
<feature type="transmembrane region" description="Helical" evidence="8">
    <location>
        <begin position="241"/>
        <end position="263"/>
    </location>
</feature>
<feature type="domain" description="4Fe-4S ferredoxin-type" evidence="9">
    <location>
        <begin position="109"/>
        <end position="138"/>
    </location>
</feature>
<dbReference type="GO" id="GO:0015944">
    <property type="term" value="P:formate oxidation"/>
    <property type="evidence" value="ECO:0007669"/>
    <property type="project" value="InterPro"/>
</dbReference>
<evidence type="ECO:0000256" key="3">
    <source>
        <dbReference type="ARBA" id="ARBA00022723"/>
    </source>
</evidence>
<keyword evidence="6 7" id="KW-0411">Iron-sulfur</keyword>
<evidence type="ECO:0000256" key="6">
    <source>
        <dbReference type="ARBA" id="ARBA00023014"/>
    </source>
</evidence>
<dbReference type="PANTHER" id="PTHR43545">
    <property type="entry name" value="FORMATE DEHYDROGENASE, NITRATE-INDUCIBLE, IRON-SULFUR SUBUNIT"/>
    <property type="match status" value="1"/>
</dbReference>
<feature type="binding site" evidence="7">
    <location>
        <position position="121"/>
    </location>
    <ligand>
        <name>[4Fe-4S] cluster</name>
        <dbReference type="ChEBI" id="CHEBI:49883"/>
        <label>4</label>
    </ligand>
</feature>
<dbReference type="PROSITE" id="PS00198">
    <property type="entry name" value="4FE4S_FER_1"/>
    <property type="match status" value="1"/>
</dbReference>
<evidence type="ECO:0000256" key="2">
    <source>
        <dbReference type="ARBA" id="ARBA00022485"/>
    </source>
</evidence>
<comment type="caution">
    <text evidence="10">The sequence shown here is derived from an EMBL/GenBank/DDBJ whole genome shotgun (WGS) entry which is preliminary data.</text>
</comment>
<proteinExistence type="predicted"/>
<dbReference type="AlphaFoldDB" id="A0A6L6YIW5"/>
<dbReference type="InterPro" id="IPR017896">
    <property type="entry name" value="4Fe4S_Fe-S-bd"/>
</dbReference>
<dbReference type="SUPFAM" id="SSF54862">
    <property type="entry name" value="4Fe-4S ferredoxins"/>
    <property type="match status" value="1"/>
</dbReference>
<evidence type="ECO:0000259" key="9">
    <source>
        <dbReference type="PROSITE" id="PS51379"/>
    </source>
</evidence>
<evidence type="ECO:0000313" key="11">
    <source>
        <dbReference type="Proteomes" id="UP000472580"/>
    </source>
</evidence>
<feature type="binding site" evidence="7">
    <location>
        <position position="89"/>
    </location>
    <ligand>
        <name>[4Fe-4S] cluster</name>
        <dbReference type="ChEBI" id="CHEBI:49883"/>
        <label>3</label>
    </ligand>
</feature>
<dbReference type="InterPro" id="IPR017900">
    <property type="entry name" value="4Fe4S_Fe_S_CS"/>
</dbReference>
<keyword evidence="8" id="KW-0812">Transmembrane</keyword>
<evidence type="ECO:0000256" key="7">
    <source>
        <dbReference type="PIRSR" id="PIRSR036298-50"/>
    </source>
</evidence>
<feature type="binding site" evidence="7">
    <location>
        <position position="160"/>
    </location>
    <ligand>
        <name>[4Fe-4S] cluster</name>
        <dbReference type="ChEBI" id="CHEBI:49883"/>
        <label>2</label>
    </ligand>
</feature>
<organism evidence="10 11">
    <name type="scientific">Parasutterella muris</name>
    <dbReference type="NCBI Taxonomy" id="2565572"/>
    <lineage>
        <taxon>Bacteria</taxon>
        <taxon>Pseudomonadati</taxon>
        <taxon>Pseudomonadota</taxon>
        <taxon>Betaproteobacteria</taxon>
        <taxon>Burkholderiales</taxon>
        <taxon>Sutterellaceae</taxon>
        <taxon>Parasutterella</taxon>
    </lineage>
</organism>
<evidence type="ECO:0000256" key="8">
    <source>
        <dbReference type="SAM" id="Phobius"/>
    </source>
</evidence>
<dbReference type="RefSeq" id="WP_160335235.1">
    <property type="nucleotide sequence ID" value="NZ_CALPCR010000003.1"/>
</dbReference>
<dbReference type="GO" id="GO:0030313">
    <property type="term" value="C:cell envelope"/>
    <property type="evidence" value="ECO:0007669"/>
    <property type="project" value="UniProtKB-SubCell"/>
</dbReference>
<keyword evidence="8" id="KW-1133">Transmembrane helix</keyword>
<evidence type="ECO:0000256" key="1">
    <source>
        <dbReference type="ARBA" id="ARBA00004196"/>
    </source>
</evidence>
<comment type="cofactor">
    <cofactor evidence="7">
        <name>[4Fe-4S] cluster</name>
        <dbReference type="ChEBI" id="CHEBI:49883"/>
    </cofactor>
    <text evidence="7">Binds 4 [4Fe-4S] clusters per subunit.</text>
</comment>
<dbReference type="InterPro" id="IPR051555">
    <property type="entry name" value="FDH_Electron_Transfer_Unit"/>
</dbReference>
<dbReference type="CDD" id="cd10562">
    <property type="entry name" value="FDH_b_like"/>
    <property type="match status" value="1"/>
</dbReference>
<feature type="binding site" evidence="7">
    <location>
        <position position="148"/>
    </location>
    <ligand>
        <name>[4Fe-4S] cluster</name>
        <dbReference type="ChEBI" id="CHEBI:49883"/>
        <label>2</label>
    </ligand>
</feature>
<feature type="binding site" evidence="7">
    <location>
        <position position="118"/>
    </location>
    <ligand>
        <name>[4Fe-4S] cluster</name>
        <dbReference type="ChEBI" id="CHEBI:49883"/>
        <label>4</label>
    </ligand>
</feature>
<name>A0A6L6YIW5_9BURK</name>
<comment type="subcellular location">
    <subcellularLocation>
        <location evidence="1">Cell envelope</location>
    </subcellularLocation>
</comment>
<evidence type="ECO:0000256" key="5">
    <source>
        <dbReference type="ARBA" id="ARBA00023004"/>
    </source>
</evidence>
<feature type="binding site" evidence="7">
    <location>
        <position position="124"/>
    </location>
    <ligand>
        <name>[4Fe-4S] cluster</name>
        <dbReference type="ChEBI" id="CHEBI:49883"/>
        <label>4</label>
    </ligand>
</feature>
<feature type="domain" description="4Fe-4S ferredoxin-type" evidence="9">
    <location>
        <begin position="9"/>
        <end position="39"/>
    </location>
</feature>
<dbReference type="GO" id="GO:0051539">
    <property type="term" value="F:4 iron, 4 sulfur cluster binding"/>
    <property type="evidence" value="ECO:0007669"/>
    <property type="project" value="UniProtKB-KW"/>
</dbReference>
<keyword evidence="3 7" id="KW-0479">Metal-binding</keyword>
<keyword evidence="2 7" id="KW-0004">4Fe-4S</keyword>
<feature type="binding site" evidence="7">
    <location>
        <position position="86"/>
    </location>
    <ligand>
        <name>[4Fe-4S] cluster</name>
        <dbReference type="ChEBI" id="CHEBI:49883"/>
        <label>3</label>
    </ligand>
</feature>
<keyword evidence="11" id="KW-1185">Reference proteome</keyword>
<feature type="binding site" evidence="7">
    <location>
        <position position="164"/>
    </location>
    <ligand>
        <name>[4Fe-4S] cluster</name>
        <dbReference type="ChEBI" id="CHEBI:49883"/>
        <label>1</label>
    </ligand>
</feature>
<feature type="binding site" evidence="7">
    <location>
        <position position="145"/>
    </location>
    <ligand>
        <name>[4Fe-4S] cluster</name>
        <dbReference type="ChEBI" id="CHEBI:49883"/>
        <label>2</label>
    </ligand>
</feature>
<protein>
    <submittedName>
        <fullName evidence="10">4Fe-4S dicluster domain-containing protein</fullName>
    </submittedName>
</protein>
<dbReference type="GO" id="GO:0045333">
    <property type="term" value="P:cellular respiration"/>
    <property type="evidence" value="ECO:0007669"/>
    <property type="project" value="InterPro"/>
</dbReference>
<accession>A0A6L6YIW5</accession>
<dbReference type="Gene3D" id="3.30.70.20">
    <property type="match status" value="2"/>
</dbReference>
<dbReference type="OrthoDB" id="9779457at2"/>
<dbReference type="PANTHER" id="PTHR43545:SF1">
    <property type="entry name" value="HYDROGENASE-2 OPERON PROTEIN HYBA"/>
    <property type="match status" value="1"/>
</dbReference>
<evidence type="ECO:0000256" key="4">
    <source>
        <dbReference type="ARBA" id="ARBA00022737"/>
    </source>
</evidence>
<keyword evidence="4" id="KW-0677">Repeat</keyword>
<feature type="domain" description="4Fe-4S ferredoxin-type" evidence="9">
    <location>
        <begin position="75"/>
        <end position="108"/>
    </location>
</feature>
<dbReference type="Proteomes" id="UP000472580">
    <property type="component" value="Unassembled WGS sequence"/>
</dbReference>
<dbReference type="GO" id="GO:0046872">
    <property type="term" value="F:metal ion binding"/>
    <property type="evidence" value="ECO:0007669"/>
    <property type="project" value="UniProtKB-KW"/>
</dbReference>
<sequence>MSIYTNQEMAMLYDASKCTACKGCQVACKQWNVLYTDLGMNAFPFSGSYQNPVDLNGSNRLVMTFSEKKTDTLERPIEWAFGRRSCFHCSNAGCVSVCPTGALSYQDNGVVSVQEEKCIGCHYCEMACPFDVPKYYGPDQKIDKCTMCWDRLENGMLPACVKTCQPGALHFGPREEMIALGKKRVEFLKARGYDKAELYGENECGGLHILQVCKYGAEAQGLKKGVEPSALVSLSKLAQPAAGLAAAATVAGLAVSFVAALGYRRKNRTVEEAKVHWTEAQRKEGAKLVKERLKEDAEQDKADNAGK</sequence>